<proteinExistence type="predicted"/>
<dbReference type="Pfam" id="PF15931">
    <property type="entry name" value="DUF4747"/>
    <property type="match status" value="1"/>
</dbReference>
<dbReference type="RefSeq" id="WP_182218159.1">
    <property type="nucleotide sequence ID" value="NZ_JACEZS010000010.1"/>
</dbReference>
<name>A0A7W2EHX6_9BURK</name>
<comment type="caution">
    <text evidence="1">The sequence shown here is derived from an EMBL/GenBank/DDBJ whole genome shotgun (WGS) entry which is preliminary data.</text>
</comment>
<dbReference type="InterPro" id="IPR031832">
    <property type="entry name" value="DUF4747"/>
</dbReference>
<reference evidence="1 2" key="1">
    <citation type="submission" date="2020-07" db="EMBL/GenBank/DDBJ databases">
        <title>Novel species isolated from subtropical streams in China.</title>
        <authorList>
            <person name="Lu H."/>
        </authorList>
    </citation>
    <scope>NUCLEOTIDE SEQUENCE [LARGE SCALE GENOMIC DNA]</scope>
    <source>
        <strain evidence="1 2">FT3S</strain>
    </source>
</reference>
<accession>A0A7W2EHX6</accession>
<organism evidence="1 2">
    <name type="scientific">Rugamonas fusca</name>
    <dbReference type="NCBI Taxonomy" id="2758568"/>
    <lineage>
        <taxon>Bacteria</taxon>
        <taxon>Pseudomonadati</taxon>
        <taxon>Pseudomonadota</taxon>
        <taxon>Betaproteobacteria</taxon>
        <taxon>Burkholderiales</taxon>
        <taxon>Oxalobacteraceae</taxon>
        <taxon>Telluria group</taxon>
        <taxon>Rugamonas</taxon>
    </lineage>
</organism>
<protein>
    <submittedName>
        <fullName evidence="1">Uncharacterized protein</fullName>
    </submittedName>
</protein>
<keyword evidence="2" id="KW-1185">Reference proteome</keyword>
<dbReference type="EMBL" id="JACEZS010000010">
    <property type="protein sequence ID" value="MBA5606255.1"/>
    <property type="molecule type" value="Genomic_DNA"/>
</dbReference>
<sequence>MSKRFSFDLYRLNIEDISDLFLSPTPKRIRGDEDLRTLFESACDPKHDQIQETRSAKFKWSIRSYFDLSEISDGRELLHFILARSVLEKDGVSVTDVGLTTSTSVSFPPLASTAVCLVDLSRHLIAIEHTGELSQTAWLDFLHSIIADTARSLEWWSTVALVAIPSHNNIVDLLLSFQRVTRMKVTLRIPNPELNRYTKLVYEDLRRSGIREFTQDMKSPDGLSRSEDSRPLASAVLAEQGYRKGEVTIEGVRNDTFEVAQSGEEAARGVVKGLRDFVRGISATTKSKEAKTAVAAIFAEIDRIHPQGPQ</sequence>
<evidence type="ECO:0000313" key="2">
    <source>
        <dbReference type="Proteomes" id="UP000566711"/>
    </source>
</evidence>
<evidence type="ECO:0000313" key="1">
    <source>
        <dbReference type="EMBL" id="MBA5606255.1"/>
    </source>
</evidence>
<dbReference type="Proteomes" id="UP000566711">
    <property type="component" value="Unassembled WGS sequence"/>
</dbReference>
<gene>
    <name evidence="1" type="ORF">H3H36_12915</name>
</gene>
<dbReference type="AlphaFoldDB" id="A0A7W2EHX6"/>